<comment type="subcellular location">
    <subcellularLocation>
        <location evidence="1">Golgi apparatus membrane</location>
    </subcellularLocation>
</comment>
<dbReference type="STRING" id="379508.A5DV99"/>
<keyword evidence="13" id="KW-1185">Reference proteome</keyword>
<dbReference type="Pfam" id="PF04810">
    <property type="entry name" value="zf-Sec23_Sec24"/>
    <property type="match status" value="1"/>
</dbReference>
<organism evidence="12 13">
    <name type="scientific">Lodderomyces elongisporus (strain ATCC 11503 / CBS 2605 / JCM 1781 / NBRC 1676 / NRRL YB-4239)</name>
    <name type="common">Yeast</name>
    <name type="synonym">Saccharomyces elongisporus</name>
    <dbReference type="NCBI Taxonomy" id="379508"/>
    <lineage>
        <taxon>Eukaryota</taxon>
        <taxon>Fungi</taxon>
        <taxon>Dikarya</taxon>
        <taxon>Ascomycota</taxon>
        <taxon>Saccharomycotina</taxon>
        <taxon>Pichiomycetes</taxon>
        <taxon>Debaryomycetaceae</taxon>
        <taxon>Candida/Lodderomyces clade</taxon>
        <taxon>Lodderomyces</taxon>
    </lineage>
</organism>
<dbReference type="SUPFAM" id="SSF82919">
    <property type="entry name" value="Zn-finger domain of Sec23/24"/>
    <property type="match status" value="1"/>
</dbReference>
<dbReference type="GO" id="GO:0000139">
    <property type="term" value="C:Golgi membrane"/>
    <property type="evidence" value="ECO:0007669"/>
    <property type="project" value="UniProtKB-SubCell"/>
</dbReference>
<keyword evidence="4" id="KW-0963">Cytoplasm</keyword>
<evidence type="ECO:0000256" key="3">
    <source>
        <dbReference type="ARBA" id="ARBA00022448"/>
    </source>
</evidence>
<dbReference type="HOGENOM" id="CLU_004589_1_0_1"/>
<dbReference type="InterPro" id="IPR036175">
    <property type="entry name" value="Sec23/24_helical_dom_sf"/>
</dbReference>
<dbReference type="Gene3D" id="2.60.40.1670">
    <property type="entry name" value="beta-sandwich domain of Sec23/24"/>
    <property type="match status" value="1"/>
</dbReference>
<dbReference type="PANTHER" id="PTHR13803:SF4">
    <property type="entry name" value="SECRETORY 24CD, ISOFORM C"/>
    <property type="match status" value="1"/>
</dbReference>
<dbReference type="InterPro" id="IPR006896">
    <property type="entry name" value="Sec23/24_trunk_dom"/>
</dbReference>
<evidence type="ECO:0000259" key="8">
    <source>
        <dbReference type="Pfam" id="PF04810"/>
    </source>
</evidence>
<dbReference type="InterPro" id="IPR036465">
    <property type="entry name" value="vWFA_dom_sf"/>
</dbReference>
<evidence type="ECO:0000256" key="1">
    <source>
        <dbReference type="ARBA" id="ARBA00004394"/>
    </source>
</evidence>
<evidence type="ECO:0000259" key="9">
    <source>
        <dbReference type="Pfam" id="PF04811"/>
    </source>
</evidence>
<evidence type="ECO:0000256" key="4">
    <source>
        <dbReference type="ARBA" id="ARBA00022490"/>
    </source>
</evidence>
<feature type="compositionally biased region" description="Low complexity" evidence="7">
    <location>
        <begin position="48"/>
        <end position="66"/>
    </location>
</feature>
<feature type="region of interest" description="Disordered" evidence="7">
    <location>
        <begin position="25"/>
        <end position="66"/>
    </location>
</feature>
<dbReference type="InterPro" id="IPR036180">
    <property type="entry name" value="Gelsolin-like_dom_sf"/>
</dbReference>
<comment type="similarity">
    <text evidence="2">Belongs to the SEC23/SEC24 family. SEC24 subfamily.</text>
</comment>
<dbReference type="GO" id="GO:0030127">
    <property type="term" value="C:COPII vesicle coat"/>
    <property type="evidence" value="ECO:0007669"/>
    <property type="project" value="InterPro"/>
</dbReference>
<evidence type="ECO:0000259" key="10">
    <source>
        <dbReference type="Pfam" id="PF04815"/>
    </source>
</evidence>
<sequence length="984" mass="109557">MSSNLVPLFQSLDLMLGSSQKRRAKRVVHPGVSSSLASPVSPLPPAVSSPGYPYPNQQQYPQQSPQIAQQYPQLVPQQLPQQYPQLVPKQEAQNDSVPSIQETRYQSQKEFDTPDAEGNYKSFLTFSNTVPPEVGTQYHVTDQGTASPKFIRSSMYYIPESEKLRMATKLPVSITVHPFAPQLQSEEPIATVELMQNDPIVSSSINESDDDALDKGPLRCHRCRTYINPSINFTPNQKFICNICQFANNTVPQEYYSPLDTRGFRMDKFVKPELHKSVYDLKVPKEYNFNSKDPQPMHMVFLVDISENSVKQNLPTLVAESIRSMLNNSAVTAAAAAAAAFASGEKEEVGEVGEAQKEGEEGLPFKIAIIAFDKRIHFFNLSPTLERTQVSILSDLDDPFVPFNDGLFVSPEESQFVIEDALNYLEQVGNNQALDMEPAFAAAVKTAGLCLEMHGGGKIISALSSLPSWGPGGLKYKDNRAVGRTPSPEVEKKLFLPDSDYWKAMTKHFIQQSVGMDLFIASHTSVDLSNVGHLVSATGGEISRWTNLNYERDGRLFTEKFKRSVFKTTGYQAQLKLRCSNGLQIAQYYGTSSSLSETNLGGSVQDPVIPILSEDQTFTVLLSYDGLLSKKLDCHFQAALLYTDAHGVRKVRVINLVLAVTSRLEDVFYFTDENAIITTLVRDTLSFIGKQTLNELRESLNTKLGDVFTQYRAMNEYGHNRARTLTNKLLFPDALKNLPLHILSFLKTHAIRASTGLSADSRLAEAFNMLTMPLEKLSYHLYPALVELHSLTEEDGTVDETTGYTLLPRYKDLTASSLDRGVYILCDGFRTWVYVDPDANIMLIKDVFGDQIESIEELDPLIDELPELPSEISQQARNIVHFFNKNIVGIDSFNVQIVRKGIDASEHQFREYLRDDSFGGAGGAGTGGGALRATNGLSYAEYLTNLHKAIRVLLDSDKAANNIRQSISSVEHDTDTLAQRFINF</sequence>
<dbReference type="Pfam" id="PF04811">
    <property type="entry name" value="Sec23_trunk"/>
    <property type="match status" value="1"/>
</dbReference>
<accession>A5DV99</accession>
<feature type="compositionally biased region" description="Low complexity" evidence="7">
    <location>
        <begin position="30"/>
        <end position="40"/>
    </location>
</feature>
<feature type="region of interest" description="Disordered" evidence="7">
    <location>
        <begin position="88"/>
        <end position="114"/>
    </location>
</feature>
<dbReference type="SUPFAM" id="SSF53300">
    <property type="entry name" value="vWA-like"/>
    <property type="match status" value="1"/>
</dbReference>
<evidence type="ECO:0000256" key="6">
    <source>
        <dbReference type="ARBA" id="ARBA00023034"/>
    </source>
</evidence>
<dbReference type="EMBL" id="CH981524">
    <property type="protein sequence ID" value="EDK43107.1"/>
    <property type="molecule type" value="Genomic_DNA"/>
</dbReference>
<dbReference type="OrthoDB" id="49016at2759"/>
<dbReference type="VEuPathDB" id="FungiDB:LELG_01285"/>
<keyword evidence="5" id="KW-0653">Protein transport</keyword>
<dbReference type="GO" id="GO:0070971">
    <property type="term" value="C:endoplasmic reticulum exit site"/>
    <property type="evidence" value="ECO:0007669"/>
    <property type="project" value="TreeGrafter"/>
</dbReference>
<dbReference type="KEGG" id="lel:PVL30_001257"/>
<dbReference type="PANTHER" id="PTHR13803">
    <property type="entry name" value="SEC24-RELATED PROTEIN"/>
    <property type="match status" value="1"/>
</dbReference>
<proteinExistence type="inferred from homology"/>
<evidence type="ECO:0000313" key="12">
    <source>
        <dbReference type="EMBL" id="EDK43107.1"/>
    </source>
</evidence>
<evidence type="ECO:0000256" key="5">
    <source>
        <dbReference type="ARBA" id="ARBA00022927"/>
    </source>
</evidence>
<feature type="compositionally biased region" description="Polar residues" evidence="7">
    <location>
        <begin position="91"/>
        <end position="106"/>
    </location>
</feature>
<feature type="domain" description="Sec23/Sec24 beta-sandwich" evidence="11">
    <location>
        <begin position="570"/>
        <end position="661"/>
    </location>
</feature>
<feature type="domain" description="Sec23/Sec24 trunk" evidence="9">
    <location>
        <begin position="294"/>
        <end position="565"/>
    </location>
</feature>
<dbReference type="Pfam" id="PF04815">
    <property type="entry name" value="Sec23_helical"/>
    <property type="match status" value="1"/>
</dbReference>
<dbReference type="InterPro" id="IPR029006">
    <property type="entry name" value="ADF-H/Gelsolin-like_dom_sf"/>
</dbReference>
<dbReference type="GO" id="GO:0008270">
    <property type="term" value="F:zinc ion binding"/>
    <property type="evidence" value="ECO:0007669"/>
    <property type="project" value="InterPro"/>
</dbReference>
<dbReference type="Gene3D" id="1.20.120.730">
    <property type="entry name" value="Sec23/Sec24 helical domain"/>
    <property type="match status" value="1"/>
</dbReference>
<dbReference type="OMA" id="RLCKHGD"/>
<dbReference type="SUPFAM" id="SSF82754">
    <property type="entry name" value="C-terminal, gelsolin-like domain of Sec23/24"/>
    <property type="match status" value="1"/>
</dbReference>
<dbReference type="Gene3D" id="2.30.30.380">
    <property type="entry name" value="Zn-finger domain of Sec23/24"/>
    <property type="match status" value="1"/>
</dbReference>
<keyword evidence="3" id="KW-0813">Transport</keyword>
<feature type="domain" description="Sec23/Sec24 helical" evidence="10">
    <location>
        <begin position="672"/>
        <end position="778"/>
    </location>
</feature>
<dbReference type="FunCoup" id="A5DV99">
    <property type="interactions" value="136"/>
</dbReference>
<dbReference type="AlphaFoldDB" id="A5DV99"/>
<dbReference type="Gene3D" id="3.40.50.410">
    <property type="entry name" value="von Willebrand factor, type A domain"/>
    <property type="match status" value="1"/>
</dbReference>
<dbReference type="GO" id="GO:0000149">
    <property type="term" value="F:SNARE binding"/>
    <property type="evidence" value="ECO:0007669"/>
    <property type="project" value="TreeGrafter"/>
</dbReference>
<reference evidence="12 13" key="1">
    <citation type="journal article" date="2009" name="Nature">
        <title>Evolution of pathogenicity and sexual reproduction in eight Candida genomes.</title>
        <authorList>
            <person name="Butler G."/>
            <person name="Rasmussen M.D."/>
            <person name="Lin M.F."/>
            <person name="Santos M.A."/>
            <person name="Sakthikumar S."/>
            <person name="Munro C.A."/>
            <person name="Rheinbay E."/>
            <person name="Grabherr M."/>
            <person name="Forche A."/>
            <person name="Reedy J.L."/>
            <person name="Agrafioti I."/>
            <person name="Arnaud M.B."/>
            <person name="Bates S."/>
            <person name="Brown A.J."/>
            <person name="Brunke S."/>
            <person name="Costanzo M.C."/>
            <person name="Fitzpatrick D.A."/>
            <person name="de Groot P.W."/>
            <person name="Harris D."/>
            <person name="Hoyer L.L."/>
            <person name="Hube B."/>
            <person name="Klis F.M."/>
            <person name="Kodira C."/>
            <person name="Lennard N."/>
            <person name="Logue M.E."/>
            <person name="Martin R."/>
            <person name="Neiman A.M."/>
            <person name="Nikolaou E."/>
            <person name="Quail M.A."/>
            <person name="Quinn J."/>
            <person name="Santos M.C."/>
            <person name="Schmitzberger F.F."/>
            <person name="Sherlock G."/>
            <person name="Shah P."/>
            <person name="Silverstein K.A."/>
            <person name="Skrzypek M.S."/>
            <person name="Soll D."/>
            <person name="Staggs R."/>
            <person name="Stansfield I."/>
            <person name="Stumpf M.P."/>
            <person name="Sudbery P.E."/>
            <person name="Srikantha T."/>
            <person name="Zeng Q."/>
            <person name="Berman J."/>
            <person name="Berriman M."/>
            <person name="Heitman J."/>
            <person name="Gow N.A."/>
            <person name="Lorenz M.C."/>
            <person name="Birren B.W."/>
            <person name="Kellis M."/>
            <person name="Cuomo C.A."/>
        </authorList>
    </citation>
    <scope>NUCLEOTIDE SEQUENCE [LARGE SCALE GENOMIC DNA]</scope>
    <source>
        <strain evidence="13">ATCC 11503 / BCRC 21390 / CBS 2605 / JCM 1781 / NBRC 1676 / NRRL YB-4239</strain>
    </source>
</reference>
<dbReference type="InParanoid" id="A5DV99"/>
<dbReference type="Pfam" id="PF08033">
    <property type="entry name" value="Sec23_BS"/>
    <property type="match status" value="1"/>
</dbReference>
<keyword evidence="6" id="KW-0333">Golgi apparatus</keyword>
<protein>
    <recommendedName>
        <fullName evidence="14">SED5-binding protein 3</fullName>
    </recommendedName>
</protein>
<dbReference type="SUPFAM" id="SSF81995">
    <property type="entry name" value="beta-sandwich domain of Sec23/24"/>
    <property type="match status" value="1"/>
</dbReference>
<dbReference type="InterPro" id="IPR006900">
    <property type="entry name" value="Sec23/24_helical_dom"/>
</dbReference>
<evidence type="ECO:0000259" key="11">
    <source>
        <dbReference type="Pfam" id="PF08033"/>
    </source>
</evidence>
<feature type="domain" description="Zinc finger Sec23/Sec24-type" evidence="8">
    <location>
        <begin position="217"/>
        <end position="255"/>
    </location>
</feature>
<gene>
    <name evidence="12" type="ORF">LELG_01285</name>
</gene>
<dbReference type="GO" id="GO:0006886">
    <property type="term" value="P:intracellular protein transport"/>
    <property type="evidence" value="ECO:0007669"/>
    <property type="project" value="InterPro"/>
</dbReference>
<evidence type="ECO:0000256" key="7">
    <source>
        <dbReference type="SAM" id="MobiDB-lite"/>
    </source>
</evidence>
<evidence type="ECO:0008006" key="14">
    <source>
        <dbReference type="Google" id="ProtNLM"/>
    </source>
</evidence>
<dbReference type="InterPro" id="IPR012990">
    <property type="entry name" value="Beta-sandwich_Sec23_24"/>
</dbReference>
<name>A5DV99_LODEL</name>
<dbReference type="InterPro" id="IPR006895">
    <property type="entry name" value="Znf_Sec23_Sec24"/>
</dbReference>
<dbReference type="GO" id="GO:0090110">
    <property type="term" value="P:COPII-coated vesicle cargo loading"/>
    <property type="evidence" value="ECO:0007669"/>
    <property type="project" value="TreeGrafter"/>
</dbReference>
<dbReference type="InterPro" id="IPR050550">
    <property type="entry name" value="SEC23_SEC24_subfamily"/>
</dbReference>
<evidence type="ECO:0000313" key="13">
    <source>
        <dbReference type="Proteomes" id="UP000001996"/>
    </source>
</evidence>
<dbReference type="GeneID" id="5235486"/>
<dbReference type="Proteomes" id="UP000001996">
    <property type="component" value="Unassembled WGS sequence"/>
</dbReference>
<dbReference type="Gene3D" id="3.40.20.10">
    <property type="entry name" value="Severin"/>
    <property type="match status" value="1"/>
</dbReference>
<dbReference type="InterPro" id="IPR036174">
    <property type="entry name" value="Znf_Sec23_Sec24_sf"/>
</dbReference>
<dbReference type="SUPFAM" id="SSF81811">
    <property type="entry name" value="Helical domain of Sec23/24"/>
    <property type="match status" value="1"/>
</dbReference>
<evidence type="ECO:0000256" key="2">
    <source>
        <dbReference type="ARBA" id="ARBA00008334"/>
    </source>
</evidence>
<dbReference type="eggNOG" id="KOG1984">
    <property type="taxonomic scope" value="Eukaryota"/>
</dbReference>